<dbReference type="Proteomes" id="UP000318478">
    <property type="component" value="Unassembled WGS sequence"/>
</dbReference>
<feature type="domain" description="Ice-binding protein C-terminal" evidence="2">
    <location>
        <begin position="186"/>
        <end position="207"/>
    </location>
</feature>
<feature type="chain" id="PRO_5023094410" description="Ice-binding protein C-terminal domain-containing protein" evidence="1">
    <location>
        <begin position="19"/>
        <end position="208"/>
    </location>
</feature>
<keyword evidence="4" id="KW-1185">Reference proteome</keyword>
<evidence type="ECO:0000313" key="4">
    <source>
        <dbReference type="Proteomes" id="UP000318478"/>
    </source>
</evidence>
<reference evidence="3 4" key="1">
    <citation type="submission" date="2019-02" db="EMBL/GenBank/DDBJ databases">
        <title>Deep-cultivation of Planctomycetes and their phenomic and genomic characterization uncovers novel biology.</title>
        <authorList>
            <person name="Wiegand S."/>
            <person name="Jogler M."/>
            <person name="Boedeker C."/>
            <person name="Pinto D."/>
            <person name="Vollmers J."/>
            <person name="Rivas-Marin E."/>
            <person name="Kohn T."/>
            <person name="Peeters S.H."/>
            <person name="Heuer A."/>
            <person name="Rast P."/>
            <person name="Oberbeckmann S."/>
            <person name="Bunk B."/>
            <person name="Jeske O."/>
            <person name="Meyerdierks A."/>
            <person name="Storesund J.E."/>
            <person name="Kallscheuer N."/>
            <person name="Luecker S."/>
            <person name="Lage O.M."/>
            <person name="Pohl T."/>
            <person name="Merkel B.J."/>
            <person name="Hornburger P."/>
            <person name="Mueller R.-W."/>
            <person name="Bruemmer F."/>
            <person name="Labrenz M."/>
            <person name="Spormann A.M."/>
            <person name="Op Den Camp H."/>
            <person name="Overmann J."/>
            <person name="Amann R."/>
            <person name="Jetten M.S.M."/>
            <person name="Mascher T."/>
            <person name="Medema M.H."/>
            <person name="Devos D.P."/>
            <person name="Kaster A.-K."/>
            <person name="Ovreas L."/>
            <person name="Rohde M."/>
            <person name="Galperin M.Y."/>
            <person name="Jogler C."/>
        </authorList>
    </citation>
    <scope>NUCLEOTIDE SEQUENCE [LARGE SCALE GENOMIC DNA]</scope>
    <source>
        <strain evidence="3 4">Pla123a</strain>
    </source>
</reference>
<dbReference type="EMBL" id="SJPO01000001">
    <property type="protein sequence ID" value="TWT85848.1"/>
    <property type="molecule type" value="Genomic_DNA"/>
</dbReference>
<keyword evidence="1" id="KW-0732">Signal</keyword>
<evidence type="ECO:0000256" key="1">
    <source>
        <dbReference type="SAM" id="SignalP"/>
    </source>
</evidence>
<feature type="signal peptide" evidence="1">
    <location>
        <begin position="1"/>
        <end position="18"/>
    </location>
</feature>
<dbReference type="NCBIfam" id="TIGR03382">
    <property type="entry name" value="GC_trans_RRR"/>
    <property type="match status" value="1"/>
</dbReference>
<evidence type="ECO:0000313" key="3">
    <source>
        <dbReference type="EMBL" id="TWT85848.1"/>
    </source>
</evidence>
<name>A0A5C5ZF93_9BACT</name>
<dbReference type="Pfam" id="PF07589">
    <property type="entry name" value="PEP-CTERM"/>
    <property type="match status" value="1"/>
</dbReference>
<comment type="caution">
    <text evidence="3">The sequence shown here is derived from an EMBL/GenBank/DDBJ whole genome shotgun (WGS) entry which is preliminary data.</text>
</comment>
<organism evidence="3 4">
    <name type="scientific">Posidoniimonas polymericola</name>
    <dbReference type="NCBI Taxonomy" id="2528002"/>
    <lineage>
        <taxon>Bacteria</taxon>
        <taxon>Pseudomonadati</taxon>
        <taxon>Planctomycetota</taxon>
        <taxon>Planctomycetia</taxon>
        <taxon>Pirellulales</taxon>
        <taxon>Lacipirellulaceae</taxon>
        <taxon>Posidoniimonas</taxon>
    </lineage>
</organism>
<dbReference type="InterPro" id="IPR017756">
    <property type="entry name" value="TM_Gly-Cys-Arg_CS"/>
</dbReference>
<sequence length="208" mass="21191" precursor="true">MKPLVASFLIALCTAATAPAVTVFLGSSPTDPTATGPLTMGVGDTAELYIWVTRVAGIKVTGASFDIVATPNGTLQATDISIANPVVFGRPAWDGIKQGDLNTNGHLVDGSLAVAVISFGLGINLEGFYRDPRNFGANLNHGVLSIEALAPGTTSVYAAPNAVNPFTVWGQGAVAFDAPAFSITVTPEPATAGLAGLALAALGSRRRR</sequence>
<dbReference type="InterPro" id="IPR013424">
    <property type="entry name" value="Ice-binding_C"/>
</dbReference>
<dbReference type="RefSeq" id="WP_146584077.1">
    <property type="nucleotide sequence ID" value="NZ_SJPO01000001.1"/>
</dbReference>
<proteinExistence type="predicted"/>
<gene>
    <name evidence="3" type="ORF">Pla123a_06550</name>
</gene>
<evidence type="ECO:0000259" key="2">
    <source>
        <dbReference type="Pfam" id="PF07589"/>
    </source>
</evidence>
<dbReference type="AlphaFoldDB" id="A0A5C5ZF93"/>
<accession>A0A5C5ZF93</accession>
<protein>
    <recommendedName>
        <fullName evidence="2">Ice-binding protein C-terminal domain-containing protein</fullName>
    </recommendedName>
</protein>